<comment type="caution">
    <text evidence="11">The sequence shown here is derived from an EMBL/GenBank/DDBJ whole genome shotgun (WGS) entry which is preliminary data.</text>
</comment>
<feature type="signal peptide" evidence="10">
    <location>
        <begin position="1"/>
        <end position="18"/>
    </location>
</feature>
<evidence type="ECO:0000256" key="8">
    <source>
        <dbReference type="ARBA" id="ARBA00023136"/>
    </source>
</evidence>
<keyword evidence="6" id="KW-1133">Transmembrane helix</keyword>
<keyword evidence="3" id="KW-0808">Transferase</keyword>
<keyword evidence="12" id="KW-1185">Reference proteome</keyword>
<evidence type="ECO:0000313" key="12">
    <source>
        <dbReference type="Proteomes" id="UP000823561"/>
    </source>
</evidence>
<keyword evidence="7" id="KW-0333">Golgi apparatus</keyword>
<dbReference type="GO" id="GO:0009247">
    <property type="term" value="P:glycolipid biosynthetic process"/>
    <property type="evidence" value="ECO:0007669"/>
    <property type="project" value="InterPro"/>
</dbReference>
<keyword evidence="4" id="KW-0812">Transmembrane</keyword>
<comment type="subcellular location">
    <subcellularLocation>
        <location evidence="1">Golgi apparatus membrane</location>
        <topology evidence="1">Single-pass type II membrane protein</topology>
    </subcellularLocation>
</comment>
<proteinExistence type="inferred from homology"/>
<evidence type="ECO:0000256" key="3">
    <source>
        <dbReference type="ARBA" id="ARBA00022679"/>
    </source>
</evidence>
<dbReference type="GO" id="GO:0000139">
    <property type="term" value="C:Golgi membrane"/>
    <property type="evidence" value="ECO:0007669"/>
    <property type="project" value="UniProtKB-SubCell"/>
</dbReference>
<dbReference type="SUPFAM" id="SSF52540">
    <property type="entry name" value="P-loop containing nucleoside triphosphate hydrolases"/>
    <property type="match status" value="1"/>
</dbReference>
<evidence type="ECO:0000256" key="6">
    <source>
        <dbReference type="ARBA" id="ARBA00022989"/>
    </source>
</evidence>
<dbReference type="PANTHER" id="PTHR14647:SF83">
    <property type="entry name" value="GALACTOSE-3-O-SULFOTRANSFERASE 3"/>
    <property type="match status" value="1"/>
</dbReference>
<feature type="non-terminal residue" evidence="11">
    <location>
        <position position="391"/>
    </location>
</feature>
<dbReference type="Pfam" id="PF06990">
    <property type="entry name" value="Gal-3-0_sulfotr"/>
    <property type="match status" value="1"/>
</dbReference>
<comment type="similarity">
    <text evidence="2">Belongs to the galactose-3-O-sulfotransferase family.</text>
</comment>
<dbReference type="Gene3D" id="3.40.50.300">
    <property type="entry name" value="P-loop containing nucleotide triphosphate hydrolases"/>
    <property type="match status" value="1"/>
</dbReference>
<evidence type="ECO:0000256" key="10">
    <source>
        <dbReference type="SAM" id="SignalP"/>
    </source>
</evidence>
<accession>A0AAV6FE94</accession>
<keyword evidence="10" id="KW-0732">Signal</keyword>
<evidence type="ECO:0000256" key="9">
    <source>
        <dbReference type="ARBA" id="ARBA00023180"/>
    </source>
</evidence>
<evidence type="ECO:0000256" key="2">
    <source>
        <dbReference type="ARBA" id="ARBA00008124"/>
    </source>
</evidence>
<evidence type="ECO:0000313" key="11">
    <source>
        <dbReference type="EMBL" id="KAG5261094.1"/>
    </source>
</evidence>
<sequence>MSQKKIFLVLVAVSTVSLLLHRGGHLNWTMSAFSLGCSSLPLSSWRLTNAGGGFGLTMTAPGKPKHTSVAFLKTHKTASSTVQNILFRFAERHNLTVALPVPSCGHQFCYPHMFSGRFVHPNTVPPDILTSHMRLNVGEMRRLMPNSTRYVTILREPAAMFESLFSYYNQHCQSFHRVPNGSLEEFLRHPTRYYRAEEKDSMYARNTVAFDLGGDKDHQPAGDGEYVQGFVTRIESVFSLVMIAEHFDESLVLLRRLLNWEPEDVLYLKLNMRTEESRLTLHGPVPAQIRAWNWLDSALYDHFNATLWRQLEQMGRPCVERELRLMRRAQESLVRECFGEDTPPLRSSMQIRNKDLRPWQPSSKVAIVGYDLPVNGSGAAATTGQGGGGGG</sequence>
<dbReference type="AlphaFoldDB" id="A0AAV6FE94"/>
<keyword evidence="8" id="KW-0472">Membrane</keyword>
<dbReference type="PANTHER" id="PTHR14647">
    <property type="entry name" value="GALACTOSE-3-O-SULFOTRANSFERASE"/>
    <property type="match status" value="1"/>
</dbReference>
<keyword evidence="9" id="KW-0325">Glycoprotein</keyword>
<name>A0AAV6FE94_9TELE</name>
<evidence type="ECO:0008006" key="13">
    <source>
        <dbReference type="Google" id="ProtNLM"/>
    </source>
</evidence>
<dbReference type="GO" id="GO:0001733">
    <property type="term" value="F:galactosylceramide sulfotransferase activity"/>
    <property type="evidence" value="ECO:0007669"/>
    <property type="project" value="InterPro"/>
</dbReference>
<protein>
    <recommendedName>
        <fullName evidence="13">Galactose-3-O-sulfotransferase 3</fullName>
    </recommendedName>
</protein>
<dbReference type="Proteomes" id="UP000823561">
    <property type="component" value="Chromosome 24"/>
</dbReference>
<evidence type="ECO:0000256" key="4">
    <source>
        <dbReference type="ARBA" id="ARBA00022692"/>
    </source>
</evidence>
<evidence type="ECO:0000256" key="5">
    <source>
        <dbReference type="ARBA" id="ARBA00022968"/>
    </source>
</evidence>
<dbReference type="InterPro" id="IPR009729">
    <property type="entry name" value="Gal-3-0_sulfotransfrase"/>
</dbReference>
<keyword evidence="5" id="KW-0735">Signal-anchor</keyword>
<reference evidence="11" key="1">
    <citation type="submission" date="2020-10" db="EMBL/GenBank/DDBJ databases">
        <title>Chromosome-scale genome assembly of the Allis shad, Alosa alosa.</title>
        <authorList>
            <person name="Margot Z."/>
            <person name="Christophe K."/>
            <person name="Cabau C."/>
            <person name="Louis A."/>
            <person name="Berthelot C."/>
            <person name="Parey E."/>
            <person name="Roest Crollius H."/>
            <person name="Montfort J."/>
            <person name="Robinson-Rechavi M."/>
            <person name="Bucao C."/>
            <person name="Bouchez O."/>
            <person name="Gislard M."/>
            <person name="Lluch J."/>
            <person name="Milhes M."/>
            <person name="Lampietro C."/>
            <person name="Lopez Roques C."/>
            <person name="Donnadieu C."/>
            <person name="Braasch I."/>
            <person name="Desvignes T."/>
            <person name="Postlethwait J."/>
            <person name="Bobe J."/>
            <person name="Guiguen Y."/>
        </authorList>
    </citation>
    <scope>NUCLEOTIDE SEQUENCE</scope>
    <source>
        <strain evidence="11">M-15738</strain>
        <tissue evidence="11">Blood</tissue>
    </source>
</reference>
<gene>
    <name evidence="11" type="ORF">AALO_G00299970</name>
</gene>
<feature type="chain" id="PRO_5043473320" description="Galactose-3-O-sulfotransferase 3" evidence="10">
    <location>
        <begin position="19"/>
        <end position="391"/>
    </location>
</feature>
<evidence type="ECO:0000256" key="1">
    <source>
        <dbReference type="ARBA" id="ARBA00004323"/>
    </source>
</evidence>
<dbReference type="InterPro" id="IPR027417">
    <property type="entry name" value="P-loop_NTPase"/>
</dbReference>
<evidence type="ECO:0000256" key="7">
    <source>
        <dbReference type="ARBA" id="ARBA00023034"/>
    </source>
</evidence>
<organism evidence="11 12">
    <name type="scientific">Alosa alosa</name>
    <name type="common">allis shad</name>
    <dbReference type="NCBI Taxonomy" id="278164"/>
    <lineage>
        <taxon>Eukaryota</taxon>
        <taxon>Metazoa</taxon>
        <taxon>Chordata</taxon>
        <taxon>Craniata</taxon>
        <taxon>Vertebrata</taxon>
        <taxon>Euteleostomi</taxon>
        <taxon>Actinopterygii</taxon>
        <taxon>Neopterygii</taxon>
        <taxon>Teleostei</taxon>
        <taxon>Clupei</taxon>
        <taxon>Clupeiformes</taxon>
        <taxon>Clupeoidei</taxon>
        <taxon>Clupeidae</taxon>
        <taxon>Alosa</taxon>
    </lineage>
</organism>
<dbReference type="EMBL" id="JADWDJ010000024">
    <property type="protein sequence ID" value="KAG5261094.1"/>
    <property type="molecule type" value="Genomic_DNA"/>
</dbReference>